<evidence type="ECO:0000313" key="2">
    <source>
        <dbReference type="EMBL" id="KAK3928225.1"/>
    </source>
</evidence>
<evidence type="ECO:0000313" key="3">
    <source>
        <dbReference type="Proteomes" id="UP001219518"/>
    </source>
</evidence>
<feature type="compositionally biased region" description="Basic and acidic residues" evidence="1">
    <location>
        <begin position="94"/>
        <end position="113"/>
    </location>
</feature>
<evidence type="ECO:0000256" key="1">
    <source>
        <dbReference type="SAM" id="MobiDB-lite"/>
    </source>
</evidence>
<keyword evidence="3" id="KW-1185">Reference proteome</keyword>
<accession>A0AAE1HVL0</accession>
<dbReference type="AlphaFoldDB" id="A0AAE1HVL0"/>
<reference evidence="2" key="1">
    <citation type="submission" date="2021-07" db="EMBL/GenBank/DDBJ databases">
        <authorList>
            <person name="Catto M.A."/>
            <person name="Jacobson A."/>
            <person name="Kennedy G."/>
            <person name="Labadie P."/>
            <person name="Hunt B.G."/>
            <person name="Srinivasan R."/>
        </authorList>
    </citation>
    <scope>NUCLEOTIDE SEQUENCE</scope>
    <source>
        <strain evidence="2">PL_HMW_Pooled</strain>
        <tissue evidence="2">Head</tissue>
    </source>
</reference>
<dbReference type="Proteomes" id="UP001219518">
    <property type="component" value="Unassembled WGS sequence"/>
</dbReference>
<feature type="compositionally biased region" description="Basic and acidic residues" evidence="1">
    <location>
        <begin position="11"/>
        <end position="42"/>
    </location>
</feature>
<sequence>MATSAQARAEAISEHFEKVHTANDHMAEPQHTQQDVEVKNKQWENGTYLVLEEASDRRRTPPTAHRRSAAPMERTGEISGSAPRSTPQPAGSHRTREEECAGRNEHPVPAHKP</sequence>
<feature type="region of interest" description="Disordered" evidence="1">
    <location>
        <begin position="1"/>
        <end position="113"/>
    </location>
</feature>
<reference evidence="2" key="2">
    <citation type="journal article" date="2023" name="BMC Genomics">
        <title>Pest status, molecular evolution, and epigenetic factors derived from the genome assembly of Frankliniella fusca, a thysanopteran phytovirus vector.</title>
        <authorList>
            <person name="Catto M.A."/>
            <person name="Labadie P.E."/>
            <person name="Jacobson A.L."/>
            <person name="Kennedy G.G."/>
            <person name="Srinivasan R."/>
            <person name="Hunt B.G."/>
        </authorList>
    </citation>
    <scope>NUCLEOTIDE SEQUENCE</scope>
    <source>
        <strain evidence="2">PL_HMW_Pooled</strain>
    </source>
</reference>
<gene>
    <name evidence="2" type="ORF">KUF71_000495</name>
</gene>
<organism evidence="2 3">
    <name type="scientific">Frankliniella fusca</name>
    <dbReference type="NCBI Taxonomy" id="407009"/>
    <lineage>
        <taxon>Eukaryota</taxon>
        <taxon>Metazoa</taxon>
        <taxon>Ecdysozoa</taxon>
        <taxon>Arthropoda</taxon>
        <taxon>Hexapoda</taxon>
        <taxon>Insecta</taxon>
        <taxon>Pterygota</taxon>
        <taxon>Neoptera</taxon>
        <taxon>Paraneoptera</taxon>
        <taxon>Thysanoptera</taxon>
        <taxon>Terebrantia</taxon>
        <taxon>Thripoidea</taxon>
        <taxon>Thripidae</taxon>
        <taxon>Frankliniella</taxon>
    </lineage>
</organism>
<proteinExistence type="predicted"/>
<protein>
    <submittedName>
        <fullName evidence="2">RNA replicase polyprotein</fullName>
    </submittedName>
</protein>
<dbReference type="EMBL" id="JAHWGI010001324">
    <property type="protein sequence ID" value="KAK3928225.1"/>
    <property type="molecule type" value="Genomic_DNA"/>
</dbReference>
<name>A0AAE1HVL0_9NEOP</name>
<comment type="caution">
    <text evidence="2">The sequence shown here is derived from an EMBL/GenBank/DDBJ whole genome shotgun (WGS) entry which is preliminary data.</text>
</comment>